<evidence type="ECO:0000313" key="16">
    <source>
        <dbReference type="Proteomes" id="UP000652567"/>
    </source>
</evidence>
<name>A0A928YV66_9GAMM</name>
<keyword evidence="15" id="KW-0675">Receptor</keyword>
<keyword evidence="16" id="KW-1185">Reference proteome</keyword>
<evidence type="ECO:0000256" key="8">
    <source>
        <dbReference type="ARBA" id="ARBA00023077"/>
    </source>
</evidence>
<evidence type="ECO:0000256" key="1">
    <source>
        <dbReference type="ARBA" id="ARBA00004571"/>
    </source>
</evidence>
<dbReference type="InterPro" id="IPR036942">
    <property type="entry name" value="Beta-barrel_TonB_sf"/>
</dbReference>
<comment type="similarity">
    <text evidence="2 11 12">Belongs to the TonB-dependent receptor family.</text>
</comment>
<evidence type="ECO:0000256" key="3">
    <source>
        <dbReference type="ARBA" id="ARBA00022448"/>
    </source>
</evidence>
<keyword evidence="5" id="KW-0410">Iron transport</keyword>
<dbReference type="InterPro" id="IPR000531">
    <property type="entry name" value="Beta-barrel_TonB"/>
</dbReference>
<dbReference type="Pfam" id="PF00593">
    <property type="entry name" value="TonB_dep_Rec_b-barrel"/>
    <property type="match status" value="1"/>
</dbReference>
<dbReference type="Gene3D" id="3.55.50.30">
    <property type="match status" value="1"/>
</dbReference>
<evidence type="ECO:0000256" key="13">
    <source>
        <dbReference type="SAM" id="SignalP"/>
    </source>
</evidence>
<dbReference type="GO" id="GO:0009279">
    <property type="term" value="C:cell outer membrane"/>
    <property type="evidence" value="ECO:0007669"/>
    <property type="project" value="UniProtKB-SubCell"/>
</dbReference>
<proteinExistence type="inferred from homology"/>
<accession>A0A928YV66</accession>
<sequence length="760" mass="82258">MTHHRPSSKTLQRNPLALALGAALLTVAATTTLPVFAQAPQPAAAIVKTYDIPAGSLGISLSSFAAQSGVLLSFDPALTSNKHSKGLRGSYGVEEGFSRLLAGSGLGLVRQGQGYSLQTIANAGVQLPAVNVSSSYEPLNAGVSGNRSVVSEEHIENIQATDLEDVFRRTPSVAVGGSISAAEKVYVRGLEDALLNVTIDGATQAGVLFHHSGRLAIEPELLKQVEVHAGAGIATDGPGALGGSIQFTTKDPEDLLKPGEKLGALVKAGYLDNAEGYKGSVNLFGRITDDWSGMVSLSKTDTDAIVDGKGRELAGTASEQSMGFAKVVGKITDSQTLRFSYDTRKDEGIRAQRPQWVISDWNPGYPLAIERETFNLGYQINPTDNPYLNLEVTLYDTSAELEQNVIGHWGVYHGSTDSEGINLRNTSQFDAHELIYGAEYRKDNADAGPGTNPTEYGESGSVKAVFVQDLYQATEKLLFSAGVRYDDYALDDANNQRFEADGFNPNVGVSYQLTDSLSLNASYAEALRGRQTMETFLLDSRLNDPALKPEEAKNTEAGFEYHHNALGLSGTFYTSRIDDAINDQRIPFNGAPRWVVRNIGDIKTDGYDLRLSYDWSQIQAGLTYSNFDSELASGDGDLQLNAYDHGALGNTIGNTWTLDVAWQASEQFSFGWNSRVVEGVKNVRSSAGTMNQPGYAVHDLYGKWAPIEMFNMTLTVKNLFDKYYIDHATNGSFEHIAGYEGIVGLAEPGRDIRLTMSWRL</sequence>
<evidence type="ECO:0000256" key="9">
    <source>
        <dbReference type="ARBA" id="ARBA00023136"/>
    </source>
</evidence>
<evidence type="ECO:0000256" key="4">
    <source>
        <dbReference type="ARBA" id="ARBA00022452"/>
    </source>
</evidence>
<dbReference type="PANTHER" id="PTHR30069">
    <property type="entry name" value="TONB-DEPENDENT OUTER MEMBRANE RECEPTOR"/>
    <property type="match status" value="1"/>
</dbReference>
<dbReference type="InterPro" id="IPR039426">
    <property type="entry name" value="TonB-dep_rcpt-like"/>
</dbReference>
<keyword evidence="6 11" id="KW-0812">Transmembrane</keyword>
<dbReference type="InterPro" id="IPR012910">
    <property type="entry name" value="Plug_dom"/>
</dbReference>
<evidence type="ECO:0000256" key="10">
    <source>
        <dbReference type="ARBA" id="ARBA00023237"/>
    </source>
</evidence>
<dbReference type="RefSeq" id="WP_193910617.1">
    <property type="nucleotide sequence ID" value="NZ_PRDL01000001.1"/>
</dbReference>
<evidence type="ECO:0000259" key="14">
    <source>
        <dbReference type="SMART" id="SM00965"/>
    </source>
</evidence>
<comment type="caution">
    <text evidence="15">The sequence shown here is derived from an EMBL/GenBank/DDBJ whole genome shotgun (WGS) entry which is preliminary data.</text>
</comment>
<dbReference type="EMBL" id="PRDL01000001">
    <property type="protein sequence ID" value="MBE8718230.1"/>
    <property type="molecule type" value="Genomic_DNA"/>
</dbReference>
<keyword evidence="10 11" id="KW-0998">Cell outer membrane</keyword>
<evidence type="ECO:0000256" key="7">
    <source>
        <dbReference type="ARBA" id="ARBA00023004"/>
    </source>
</evidence>
<dbReference type="Proteomes" id="UP000652567">
    <property type="component" value="Unassembled WGS sequence"/>
</dbReference>
<dbReference type="InterPro" id="IPR037066">
    <property type="entry name" value="Plug_dom_sf"/>
</dbReference>
<organism evidence="15 16">
    <name type="scientific">Cellvibrio polysaccharolyticus</name>
    <dbReference type="NCBI Taxonomy" id="2082724"/>
    <lineage>
        <taxon>Bacteria</taxon>
        <taxon>Pseudomonadati</taxon>
        <taxon>Pseudomonadota</taxon>
        <taxon>Gammaproteobacteria</taxon>
        <taxon>Cellvibrionales</taxon>
        <taxon>Cellvibrionaceae</taxon>
        <taxon>Cellvibrio</taxon>
    </lineage>
</organism>
<evidence type="ECO:0000313" key="15">
    <source>
        <dbReference type="EMBL" id="MBE8718230.1"/>
    </source>
</evidence>
<evidence type="ECO:0000256" key="5">
    <source>
        <dbReference type="ARBA" id="ARBA00022496"/>
    </source>
</evidence>
<dbReference type="Pfam" id="PF07660">
    <property type="entry name" value="STN"/>
    <property type="match status" value="1"/>
</dbReference>
<comment type="subcellular location">
    <subcellularLocation>
        <location evidence="1 11">Cell outer membrane</location>
        <topology evidence="1 11">Multi-pass membrane protein</topology>
    </subcellularLocation>
</comment>
<reference evidence="15" key="1">
    <citation type="submission" date="2018-07" db="EMBL/GenBank/DDBJ databases">
        <title>Genome assembly of strain Ka43.</title>
        <authorList>
            <person name="Kukolya J."/>
            <person name="Nagy I."/>
            <person name="Horvath B."/>
            <person name="Toth A."/>
        </authorList>
    </citation>
    <scope>NUCLEOTIDE SEQUENCE</scope>
    <source>
        <strain evidence="15">KB43</strain>
    </source>
</reference>
<evidence type="ECO:0000256" key="6">
    <source>
        <dbReference type="ARBA" id="ARBA00022692"/>
    </source>
</evidence>
<feature type="signal peptide" evidence="13">
    <location>
        <begin position="1"/>
        <end position="37"/>
    </location>
</feature>
<dbReference type="SMART" id="SM00965">
    <property type="entry name" value="STN"/>
    <property type="match status" value="1"/>
</dbReference>
<dbReference type="Pfam" id="PF07715">
    <property type="entry name" value="Plug"/>
    <property type="match status" value="1"/>
</dbReference>
<keyword evidence="9 11" id="KW-0472">Membrane</keyword>
<feature type="domain" description="Secretin/TonB short N-terminal" evidence="14">
    <location>
        <begin position="70"/>
        <end position="120"/>
    </location>
</feature>
<dbReference type="SUPFAM" id="SSF56935">
    <property type="entry name" value="Porins"/>
    <property type="match status" value="1"/>
</dbReference>
<keyword evidence="7" id="KW-0408">Iron</keyword>
<feature type="chain" id="PRO_5037459949" evidence="13">
    <location>
        <begin position="38"/>
        <end position="760"/>
    </location>
</feature>
<evidence type="ECO:0000256" key="11">
    <source>
        <dbReference type="PROSITE-ProRule" id="PRU01360"/>
    </source>
</evidence>
<keyword evidence="4 11" id="KW-1134">Transmembrane beta strand</keyword>
<dbReference type="AlphaFoldDB" id="A0A928YV66"/>
<evidence type="ECO:0000256" key="2">
    <source>
        <dbReference type="ARBA" id="ARBA00009810"/>
    </source>
</evidence>
<dbReference type="Gene3D" id="2.40.170.20">
    <property type="entry name" value="TonB-dependent receptor, beta-barrel domain"/>
    <property type="match status" value="1"/>
</dbReference>
<keyword evidence="8 12" id="KW-0798">TonB box</keyword>
<evidence type="ECO:0000256" key="12">
    <source>
        <dbReference type="RuleBase" id="RU003357"/>
    </source>
</evidence>
<dbReference type="PANTHER" id="PTHR30069:SF41">
    <property type="entry name" value="HEME_HEMOPEXIN UTILIZATION PROTEIN C"/>
    <property type="match status" value="1"/>
</dbReference>
<dbReference type="PROSITE" id="PS52016">
    <property type="entry name" value="TONB_DEPENDENT_REC_3"/>
    <property type="match status" value="1"/>
</dbReference>
<dbReference type="Gene3D" id="2.170.130.10">
    <property type="entry name" value="TonB-dependent receptor, plug domain"/>
    <property type="match status" value="1"/>
</dbReference>
<keyword evidence="3 11" id="KW-0813">Transport</keyword>
<keyword evidence="13" id="KW-0732">Signal</keyword>
<dbReference type="CDD" id="cd01347">
    <property type="entry name" value="ligand_gated_channel"/>
    <property type="match status" value="1"/>
</dbReference>
<gene>
    <name evidence="15" type="ORF">C4F51_13630</name>
</gene>
<keyword evidence="5" id="KW-0406">Ion transport</keyword>
<dbReference type="GO" id="GO:0044718">
    <property type="term" value="P:siderophore transmembrane transport"/>
    <property type="evidence" value="ECO:0007669"/>
    <property type="project" value="TreeGrafter"/>
</dbReference>
<protein>
    <submittedName>
        <fullName evidence="15">TonB-dependent receptor</fullName>
    </submittedName>
</protein>
<dbReference type="GO" id="GO:0015344">
    <property type="term" value="F:siderophore uptake transmembrane transporter activity"/>
    <property type="evidence" value="ECO:0007669"/>
    <property type="project" value="TreeGrafter"/>
</dbReference>
<dbReference type="InterPro" id="IPR011662">
    <property type="entry name" value="Secretin/TonB_short_N"/>
</dbReference>